<dbReference type="AlphaFoldDB" id="A0A2G8JWJ4"/>
<dbReference type="OrthoDB" id="4158657at2759"/>
<feature type="region of interest" description="Disordered" evidence="1">
    <location>
        <begin position="79"/>
        <end position="111"/>
    </location>
</feature>
<name>A0A2G8JWJ4_STIJA</name>
<organism evidence="2 3">
    <name type="scientific">Stichopus japonicus</name>
    <name type="common">Sea cucumber</name>
    <dbReference type="NCBI Taxonomy" id="307972"/>
    <lineage>
        <taxon>Eukaryota</taxon>
        <taxon>Metazoa</taxon>
        <taxon>Echinodermata</taxon>
        <taxon>Eleutherozoa</taxon>
        <taxon>Echinozoa</taxon>
        <taxon>Holothuroidea</taxon>
        <taxon>Aspidochirotacea</taxon>
        <taxon>Aspidochirotida</taxon>
        <taxon>Stichopodidae</taxon>
        <taxon>Apostichopus</taxon>
    </lineage>
</organism>
<feature type="compositionally biased region" description="Basic and acidic residues" evidence="1">
    <location>
        <begin position="79"/>
        <end position="98"/>
    </location>
</feature>
<dbReference type="Proteomes" id="UP000230750">
    <property type="component" value="Unassembled WGS sequence"/>
</dbReference>
<accession>A0A2G8JWJ4</accession>
<sequence length="287" mass="32852">MFAFDMFVSDSKSTKKPVLADQLNTLKDKVQDLSHKLTESEYEKQQLTGRPKKERQRFNDKPAISEVEKHQNIGRLKFAEEERRLSDKVTESENEKQHFKGRLNTTEEERQQFKDALNTTEEGRQQLKDTLNTTEEGRQQLKDTLNTTENKLKTLKDETEELLQQQKEELEEAKSSLRATKDELVKSQPEYAKESMALQRVLKQSREALNQQELTSSTYVTEEDILLGECETLDKSHQSTLAENATPGLTSTNEESNSADLQSLPAMPLSANGIKRLSQPINIKHVA</sequence>
<proteinExistence type="predicted"/>
<evidence type="ECO:0000313" key="3">
    <source>
        <dbReference type="Proteomes" id="UP000230750"/>
    </source>
</evidence>
<keyword evidence="3" id="KW-1185">Reference proteome</keyword>
<feature type="region of interest" description="Disordered" evidence="1">
    <location>
        <begin position="37"/>
        <end position="64"/>
    </location>
</feature>
<evidence type="ECO:0000256" key="1">
    <source>
        <dbReference type="SAM" id="MobiDB-lite"/>
    </source>
</evidence>
<gene>
    <name evidence="2" type="ORF">BSL78_23071</name>
</gene>
<reference evidence="2 3" key="1">
    <citation type="journal article" date="2017" name="PLoS Biol.">
        <title>The sea cucumber genome provides insights into morphological evolution and visceral regeneration.</title>
        <authorList>
            <person name="Zhang X."/>
            <person name="Sun L."/>
            <person name="Yuan J."/>
            <person name="Sun Y."/>
            <person name="Gao Y."/>
            <person name="Zhang L."/>
            <person name="Li S."/>
            <person name="Dai H."/>
            <person name="Hamel J.F."/>
            <person name="Liu C."/>
            <person name="Yu Y."/>
            <person name="Liu S."/>
            <person name="Lin W."/>
            <person name="Guo K."/>
            <person name="Jin S."/>
            <person name="Xu P."/>
            <person name="Storey K.B."/>
            <person name="Huan P."/>
            <person name="Zhang T."/>
            <person name="Zhou Y."/>
            <person name="Zhang J."/>
            <person name="Lin C."/>
            <person name="Li X."/>
            <person name="Xing L."/>
            <person name="Huo D."/>
            <person name="Sun M."/>
            <person name="Wang L."/>
            <person name="Mercier A."/>
            <person name="Li F."/>
            <person name="Yang H."/>
            <person name="Xiang J."/>
        </authorList>
    </citation>
    <scope>NUCLEOTIDE SEQUENCE [LARGE SCALE GENOMIC DNA]</scope>
    <source>
        <strain evidence="2">Shaxun</strain>
        <tissue evidence="2">Muscle</tissue>
    </source>
</reference>
<feature type="compositionally biased region" description="Polar residues" evidence="1">
    <location>
        <begin position="244"/>
        <end position="261"/>
    </location>
</feature>
<evidence type="ECO:0000313" key="2">
    <source>
        <dbReference type="EMBL" id="PIK40089.1"/>
    </source>
</evidence>
<feature type="region of interest" description="Disordered" evidence="1">
    <location>
        <begin position="244"/>
        <end position="264"/>
    </location>
</feature>
<dbReference type="EMBL" id="MRZV01001164">
    <property type="protein sequence ID" value="PIK40089.1"/>
    <property type="molecule type" value="Genomic_DNA"/>
</dbReference>
<protein>
    <submittedName>
        <fullName evidence="2">Uncharacterized protein</fullName>
    </submittedName>
</protein>
<comment type="caution">
    <text evidence="2">The sequence shown here is derived from an EMBL/GenBank/DDBJ whole genome shotgun (WGS) entry which is preliminary data.</text>
</comment>